<dbReference type="RefSeq" id="WP_252441076.1">
    <property type="nucleotide sequence ID" value="NZ_JAGSOV010000041.1"/>
</dbReference>
<evidence type="ECO:0000259" key="1">
    <source>
        <dbReference type="Pfam" id="PF02441"/>
    </source>
</evidence>
<dbReference type="PANTHER" id="PTHR14359">
    <property type="entry name" value="HOMO-OLIGOMERIC FLAVIN CONTAINING CYS DECARBOXYLASE FAMILY"/>
    <property type="match status" value="1"/>
</dbReference>
<proteinExistence type="predicted"/>
<evidence type="ECO:0000313" key="2">
    <source>
        <dbReference type="EMBL" id="MCO1657429.1"/>
    </source>
</evidence>
<dbReference type="SUPFAM" id="SSF52507">
    <property type="entry name" value="Homo-oligomeric flavin-containing Cys decarboxylases, HFCD"/>
    <property type="match status" value="1"/>
</dbReference>
<dbReference type="PANTHER" id="PTHR14359:SF6">
    <property type="entry name" value="PHOSPHOPANTOTHENOYLCYSTEINE DECARBOXYLASE"/>
    <property type="match status" value="1"/>
</dbReference>
<evidence type="ECO:0000313" key="3">
    <source>
        <dbReference type="Proteomes" id="UP001165283"/>
    </source>
</evidence>
<dbReference type="Pfam" id="PF02441">
    <property type="entry name" value="Flavoprotein"/>
    <property type="match status" value="1"/>
</dbReference>
<name>A0ABT1A349_9PSEU</name>
<organism evidence="2 3">
    <name type="scientific">Pseudonocardia humida</name>
    <dbReference type="NCBI Taxonomy" id="2800819"/>
    <lineage>
        <taxon>Bacteria</taxon>
        <taxon>Bacillati</taxon>
        <taxon>Actinomycetota</taxon>
        <taxon>Actinomycetes</taxon>
        <taxon>Pseudonocardiales</taxon>
        <taxon>Pseudonocardiaceae</taxon>
        <taxon>Pseudonocardia</taxon>
    </lineage>
</organism>
<protein>
    <submittedName>
        <fullName evidence="2">Flavoprotein</fullName>
    </submittedName>
</protein>
<dbReference type="InterPro" id="IPR003382">
    <property type="entry name" value="Flavoprotein"/>
</dbReference>
<accession>A0ABT1A349</accession>
<reference evidence="2" key="1">
    <citation type="submission" date="2021-04" db="EMBL/GenBank/DDBJ databases">
        <title>Pseudonocardia sp. nov., isolated from sandy soil of mangrove forest.</title>
        <authorList>
            <person name="Zan Z."/>
            <person name="Huang R."/>
            <person name="Liu W."/>
        </authorList>
    </citation>
    <scope>NUCLEOTIDE SEQUENCE</scope>
    <source>
        <strain evidence="2">S2-4</strain>
    </source>
</reference>
<keyword evidence="3" id="KW-1185">Reference proteome</keyword>
<gene>
    <name evidence="2" type="ORF">KDL28_20430</name>
</gene>
<comment type="caution">
    <text evidence="2">The sequence shown here is derived from an EMBL/GenBank/DDBJ whole genome shotgun (WGS) entry which is preliminary data.</text>
</comment>
<dbReference type="EMBL" id="JAGSOV010000041">
    <property type="protein sequence ID" value="MCO1657429.1"/>
    <property type="molecule type" value="Genomic_DNA"/>
</dbReference>
<feature type="domain" description="Flavoprotein" evidence="1">
    <location>
        <begin position="8"/>
        <end position="131"/>
    </location>
</feature>
<dbReference type="Gene3D" id="3.40.50.1950">
    <property type="entry name" value="Flavin prenyltransferase-like"/>
    <property type="match status" value="1"/>
</dbReference>
<sequence length="185" mass="19858">MTSFPTLGLVGSGAGGVELIRAELVQPLCDRGWQVAVTLTPTAGEWLRQLGEIEKLEQTTGLPVRVTARQPGEQSPHPRVDGYAVVPASANTVAKLATGIADNQALTTVCEALGAEDVPVVVFPRVNAAHARHPAWKGHIDNLRTAGVELLYGEDVWPLHEPRTAPGRDLPWQAIRDMIVSHITC</sequence>
<dbReference type="InterPro" id="IPR036551">
    <property type="entry name" value="Flavin_trans-like"/>
</dbReference>
<dbReference type="Proteomes" id="UP001165283">
    <property type="component" value="Unassembled WGS sequence"/>
</dbReference>